<gene>
    <name evidence="1" type="ORF">JJ685_05175</name>
</gene>
<dbReference type="RefSeq" id="WP_201673124.1">
    <property type="nucleotide sequence ID" value="NZ_JAEQNE010000001.1"/>
</dbReference>
<dbReference type="Pfam" id="PF08813">
    <property type="entry name" value="Phage_tail_3"/>
    <property type="match status" value="1"/>
</dbReference>
<comment type="caution">
    <text evidence="1">The sequence shown here is derived from an EMBL/GenBank/DDBJ whole genome shotgun (WGS) entry which is preliminary data.</text>
</comment>
<protein>
    <submittedName>
        <fullName evidence="1">Uncharacterized protein</fullName>
    </submittedName>
</protein>
<proteinExistence type="predicted"/>
<accession>A0A937CSF9</accession>
<dbReference type="Proteomes" id="UP000599109">
    <property type="component" value="Unassembled WGS sequence"/>
</dbReference>
<dbReference type="AlphaFoldDB" id="A0A937CSF9"/>
<organism evidence="1 2">
    <name type="scientific">Ramlibacter monticola</name>
    <dbReference type="NCBI Taxonomy" id="1926872"/>
    <lineage>
        <taxon>Bacteria</taxon>
        <taxon>Pseudomonadati</taxon>
        <taxon>Pseudomonadota</taxon>
        <taxon>Betaproteobacteria</taxon>
        <taxon>Burkholderiales</taxon>
        <taxon>Comamonadaceae</taxon>
        <taxon>Ramlibacter</taxon>
    </lineage>
</organism>
<sequence>MKLLLLLSVLALAVIAFALFTPSGRDLARDFGDRVSQAIFGHMTRNGLVLGTYNFPEGTRFYFCSSANFAAAKTITALTNANPALATSTSHGYVDNDEIFLDSGWEDAKNAIYRVDQQDVNGFQVLGLNTSSTSFYPAGSGTGTAKKVGSWVQIPQVLGIQTSGGDPRFTQVSPLASRNSQNIPTGFNPSTTTLSLGHDPADVNWLAMVDISRTLTPVAFKMVLGGGGTTYGYGYMACNEQPQLNQNQVNAVSVVLSFQGRQISYST</sequence>
<keyword evidence="2" id="KW-1185">Reference proteome</keyword>
<dbReference type="EMBL" id="JAEQNE010000001">
    <property type="protein sequence ID" value="MBL0390529.1"/>
    <property type="molecule type" value="Genomic_DNA"/>
</dbReference>
<evidence type="ECO:0000313" key="1">
    <source>
        <dbReference type="EMBL" id="MBL0390529.1"/>
    </source>
</evidence>
<evidence type="ECO:0000313" key="2">
    <source>
        <dbReference type="Proteomes" id="UP000599109"/>
    </source>
</evidence>
<dbReference type="InterPro" id="IPR014918">
    <property type="entry name" value="Phage_tail_3"/>
</dbReference>
<reference evidence="1 2" key="1">
    <citation type="journal article" date="2017" name="Int. J. Syst. Evol. Microbiol.">
        <title>Ramlibacter monticola sp. nov., isolated from forest soil.</title>
        <authorList>
            <person name="Chaudhary D.K."/>
            <person name="Kim J."/>
        </authorList>
    </citation>
    <scope>NUCLEOTIDE SEQUENCE [LARGE SCALE GENOMIC DNA]</scope>
    <source>
        <strain evidence="1 2">KACC 19175</strain>
    </source>
</reference>
<name>A0A937CSF9_9BURK</name>